<dbReference type="AlphaFoldDB" id="A0A2J6RKZ3"/>
<keyword evidence="3" id="KW-1185">Reference proteome</keyword>
<protein>
    <recommendedName>
        <fullName evidence="1">2EXR domain-containing protein</fullName>
    </recommendedName>
</protein>
<proteinExistence type="predicted"/>
<gene>
    <name evidence="2" type="ORF">L207DRAFT_513679</name>
</gene>
<dbReference type="PANTHER" id="PTHR35910:SF6">
    <property type="entry name" value="2EXR DOMAIN-CONTAINING PROTEIN"/>
    <property type="match status" value="1"/>
</dbReference>
<evidence type="ECO:0000313" key="2">
    <source>
        <dbReference type="EMBL" id="PMD39196.1"/>
    </source>
</evidence>
<evidence type="ECO:0000313" key="3">
    <source>
        <dbReference type="Proteomes" id="UP000235786"/>
    </source>
</evidence>
<dbReference type="Proteomes" id="UP000235786">
    <property type="component" value="Unassembled WGS sequence"/>
</dbReference>
<sequence length="304" mass="35408">MDFDDTGILIPPFHNTDPDSPPTIPQFHFFPNLATELRVKVWMFAQAGPRNVLVTLGNHSHRSHLHPPPLPQHSLAHLFVNHEARAIFLEHYMRIFTYTNANKPRGRGGGCYINLSQDSLCVASGLKGVRYLLHRFPEDMHKIRYLDINVDSHAMHAGWLFKWDECAPKLSQLRELKLVTLRWLDFSPGTVRRRYAFRGNFADTLEVLHRALRHKHERKLCEKGEEVRLAVQCVYPKDAYPQFRDLFVILERLGRDVVERWEGMEGLFVEESGGVVGKGGRWRCRSGEIDLHLEWVRTRTSRWD</sequence>
<name>A0A2J6RKZ3_HYAVF</name>
<dbReference type="Pfam" id="PF20150">
    <property type="entry name" value="2EXR"/>
    <property type="match status" value="1"/>
</dbReference>
<feature type="domain" description="2EXR" evidence="1">
    <location>
        <begin position="27"/>
        <end position="120"/>
    </location>
</feature>
<reference evidence="2 3" key="1">
    <citation type="submission" date="2016-04" db="EMBL/GenBank/DDBJ databases">
        <title>A degradative enzymes factory behind the ericoid mycorrhizal symbiosis.</title>
        <authorList>
            <consortium name="DOE Joint Genome Institute"/>
            <person name="Martino E."/>
            <person name="Morin E."/>
            <person name="Grelet G."/>
            <person name="Kuo A."/>
            <person name="Kohler A."/>
            <person name="Daghino S."/>
            <person name="Barry K."/>
            <person name="Choi C."/>
            <person name="Cichocki N."/>
            <person name="Clum A."/>
            <person name="Copeland A."/>
            <person name="Hainaut M."/>
            <person name="Haridas S."/>
            <person name="Labutti K."/>
            <person name="Lindquist E."/>
            <person name="Lipzen A."/>
            <person name="Khouja H.-R."/>
            <person name="Murat C."/>
            <person name="Ohm R."/>
            <person name="Olson A."/>
            <person name="Spatafora J."/>
            <person name="Veneault-Fourrey C."/>
            <person name="Henrissat B."/>
            <person name="Grigoriev I."/>
            <person name="Martin F."/>
            <person name="Perotto S."/>
        </authorList>
    </citation>
    <scope>NUCLEOTIDE SEQUENCE [LARGE SCALE GENOMIC DNA]</scope>
    <source>
        <strain evidence="2 3">F</strain>
    </source>
</reference>
<dbReference type="InterPro" id="IPR045518">
    <property type="entry name" value="2EXR"/>
</dbReference>
<dbReference type="OrthoDB" id="3458429at2759"/>
<dbReference type="PANTHER" id="PTHR35910">
    <property type="entry name" value="2EXR DOMAIN-CONTAINING PROTEIN"/>
    <property type="match status" value="1"/>
</dbReference>
<organism evidence="2 3">
    <name type="scientific">Hyaloscypha variabilis (strain UAMH 11265 / GT02V1 / F)</name>
    <name type="common">Meliniomyces variabilis</name>
    <dbReference type="NCBI Taxonomy" id="1149755"/>
    <lineage>
        <taxon>Eukaryota</taxon>
        <taxon>Fungi</taxon>
        <taxon>Dikarya</taxon>
        <taxon>Ascomycota</taxon>
        <taxon>Pezizomycotina</taxon>
        <taxon>Leotiomycetes</taxon>
        <taxon>Helotiales</taxon>
        <taxon>Hyaloscyphaceae</taxon>
        <taxon>Hyaloscypha</taxon>
        <taxon>Hyaloscypha variabilis</taxon>
    </lineage>
</organism>
<evidence type="ECO:0000259" key="1">
    <source>
        <dbReference type="Pfam" id="PF20150"/>
    </source>
</evidence>
<accession>A0A2J6RKZ3</accession>
<dbReference type="EMBL" id="KZ613947">
    <property type="protein sequence ID" value="PMD39196.1"/>
    <property type="molecule type" value="Genomic_DNA"/>
</dbReference>